<dbReference type="Proteomes" id="UP000267096">
    <property type="component" value="Unassembled WGS sequence"/>
</dbReference>
<organism evidence="4">
    <name type="scientific">Anisakis simplex</name>
    <name type="common">Herring worm</name>
    <dbReference type="NCBI Taxonomy" id="6269"/>
    <lineage>
        <taxon>Eukaryota</taxon>
        <taxon>Metazoa</taxon>
        <taxon>Ecdysozoa</taxon>
        <taxon>Nematoda</taxon>
        <taxon>Chromadorea</taxon>
        <taxon>Rhabditida</taxon>
        <taxon>Spirurina</taxon>
        <taxon>Ascaridomorpha</taxon>
        <taxon>Ascaridoidea</taxon>
        <taxon>Anisakidae</taxon>
        <taxon>Anisakis</taxon>
        <taxon>Anisakis simplex complex</taxon>
    </lineage>
</organism>
<keyword evidence="1" id="KW-0732">Signal</keyword>
<reference evidence="4" key="1">
    <citation type="submission" date="2017-02" db="UniProtKB">
        <authorList>
            <consortium name="WormBaseParasite"/>
        </authorList>
    </citation>
    <scope>IDENTIFICATION</scope>
</reference>
<reference evidence="2 3" key="2">
    <citation type="submission" date="2018-11" db="EMBL/GenBank/DDBJ databases">
        <authorList>
            <consortium name="Pathogen Informatics"/>
        </authorList>
    </citation>
    <scope>NUCLEOTIDE SEQUENCE [LARGE SCALE GENOMIC DNA]</scope>
</reference>
<name>A0A0M3JZK8_ANISI</name>
<accession>A0A0M3JZK8</accession>
<evidence type="ECO:0000256" key="1">
    <source>
        <dbReference type="SAM" id="SignalP"/>
    </source>
</evidence>
<feature type="chain" id="PRO_5043121150" evidence="1">
    <location>
        <begin position="18"/>
        <end position="279"/>
    </location>
</feature>
<dbReference type="EMBL" id="UYRR01031375">
    <property type="protein sequence ID" value="VDK49555.1"/>
    <property type="molecule type" value="Genomic_DNA"/>
</dbReference>
<dbReference type="OrthoDB" id="5855624at2759"/>
<feature type="signal peptide" evidence="1">
    <location>
        <begin position="1"/>
        <end position="17"/>
    </location>
</feature>
<evidence type="ECO:0000313" key="2">
    <source>
        <dbReference type="EMBL" id="VDK49555.1"/>
    </source>
</evidence>
<protein>
    <submittedName>
        <fullName evidence="4">Secreted protein</fullName>
    </submittedName>
</protein>
<keyword evidence="3" id="KW-1185">Reference proteome</keyword>
<proteinExistence type="predicted"/>
<evidence type="ECO:0000313" key="3">
    <source>
        <dbReference type="Proteomes" id="UP000267096"/>
    </source>
</evidence>
<dbReference type="AlphaFoldDB" id="A0A0M3JZK8"/>
<dbReference type="WBParaSite" id="ASIM_0001394801-mRNA-1">
    <property type="protein sequence ID" value="ASIM_0001394801-mRNA-1"/>
    <property type="gene ID" value="ASIM_0001394801"/>
</dbReference>
<evidence type="ECO:0000313" key="4">
    <source>
        <dbReference type="WBParaSite" id="ASIM_0001394801-mRNA-1"/>
    </source>
</evidence>
<sequence length="279" mass="30634">MSFNFLSVPFLVTVIAAAQFNHDNSAENGQYAGRAASYNNATTDSPDLPTAVEVRIKLKSYLDQGLRLPNGMTCVCPSGFQCSYLGTVEPRCFMAFSVMVSPPRGSIQYMTTEFLPLTDSGALDLSRVTNEQANQWSQPHVFHLNGKPAAISVFVHHMGVEINAQTGALAQMQSVVHVDTFVQDLQQVLPTTASKNDDHSVTLTGQVIQTQLSLSYSVKCAGDALGMNCDLQCNQSSVQSDIALCRSIDTGFLYTCSYTDNNLQVRFHNCCQHFRRILR</sequence>
<gene>
    <name evidence="2" type="ORF">ASIM_LOCUS13376</name>
</gene>